<gene>
    <name evidence="2" type="ORF">SAMN06272737_11474</name>
</gene>
<accession>A0A238XJV2</accession>
<evidence type="ECO:0000313" key="3">
    <source>
        <dbReference type="Proteomes" id="UP000198403"/>
    </source>
</evidence>
<sequence>MTMTAGRSADAVLPALTDADRLTEIEDTGLLAGADPTMDRLARLAAALVGAPRAFVTLVTPERQHLPGMVRFDDPDDTARETPLSGSLCQFAVATEEPLIIPDGRADPLVRDTEPVRSGDIGAYAGVPLRTSAGHVLGTVCVVDPDARSWEEDRLPLLQDLTELGADEVNQRLSRAREERLRRLVQDITRQVPPLADAVHSLVDLAEQQEEPRLQRYAALTRCRMEPVVSLGRRLEAAVSSGTAAATARGRASAELGSVLESCVRSAGAATGSSAIRLELPDMTLTVRCDQVGLERFITHVVVTALHHSRGDASLVLHLNGPTSGGAHAADEQDRHTATLQVLAEDCPVPTGELARLVARFHGAMCEEAAPQRQEAPASVRMRNGTVTVESGSVSGQVSRDARLVLLVRWRLDAGPDGVRPRGSRPR</sequence>
<dbReference type="EMBL" id="FZNO01000014">
    <property type="protein sequence ID" value="SNR59276.1"/>
    <property type="molecule type" value="Genomic_DNA"/>
</dbReference>
<dbReference type="InterPro" id="IPR003018">
    <property type="entry name" value="GAF"/>
</dbReference>
<protein>
    <submittedName>
        <fullName evidence="2">GAF domain-containing protein</fullName>
    </submittedName>
</protein>
<dbReference type="Gene3D" id="3.30.450.40">
    <property type="match status" value="1"/>
</dbReference>
<dbReference type="OrthoDB" id="9151676at2"/>
<dbReference type="PANTHER" id="PTHR43102">
    <property type="entry name" value="SLR1143 PROTEIN"/>
    <property type="match status" value="1"/>
</dbReference>
<evidence type="ECO:0000259" key="1">
    <source>
        <dbReference type="SMART" id="SM00065"/>
    </source>
</evidence>
<organism evidence="2 3">
    <name type="scientific">Blastococcus mobilis</name>
    <dbReference type="NCBI Taxonomy" id="1938746"/>
    <lineage>
        <taxon>Bacteria</taxon>
        <taxon>Bacillati</taxon>
        <taxon>Actinomycetota</taxon>
        <taxon>Actinomycetes</taxon>
        <taxon>Geodermatophilales</taxon>
        <taxon>Geodermatophilaceae</taxon>
        <taxon>Blastococcus</taxon>
    </lineage>
</organism>
<dbReference type="Proteomes" id="UP000198403">
    <property type="component" value="Unassembled WGS sequence"/>
</dbReference>
<dbReference type="AlphaFoldDB" id="A0A238XJV2"/>
<proteinExistence type="predicted"/>
<dbReference type="SUPFAM" id="SSF55781">
    <property type="entry name" value="GAF domain-like"/>
    <property type="match status" value="1"/>
</dbReference>
<dbReference type="InterPro" id="IPR029016">
    <property type="entry name" value="GAF-like_dom_sf"/>
</dbReference>
<evidence type="ECO:0000313" key="2">
    <source>
        <dbReference type="EMBL" id="SNR59276.1"/>
    </source>
</evidence>
<keyword evidence="3" id="KW-1185">Reference proteome</keyword>
<name>A0A238XJV2_9ACTN</name>
<dbReference type="PANTHER" id="PTHR43102:SF2">
    <property type="entry name" value="GAF DOMAIN-CONTAINING PROTEIN"/>
    <property type="match status" value="1"/>
</dbReference>
<dbReference type="Pfam" id="PF01590">
    <property type="entry name" value="GAF"/>
    <property type="match status" value="1"/>
</dbReference>
<reference evidence="2 3" key="1">
    <citation type="submission" date="2017-06" db="EMBL/GenBank/DDBJ databases">
        <authorList>
            <person name="Kim H.J."/>
            <person name="Triplett B.A."/>
        </authorList>
    </citation>
    <scope>NUCLEOTIDE SEQUENCE [LARGE SCALE GENOMIC DNA]</scope>
    <source>
        <strain evidence="2 3">DSM 44272</strain>
    </source>
</reference>
<feature type="domain" description="GAF" evidence="1">
    <location>
        <begin position="33"/>
        <end position="179"/>
    </location>
</feature>
<dbReference type="SMART" id="SM00065">
    <property type="entry name" value="GAF"/>
    <property type="match status" value="1"/>
</dbReference>